<comment type="caution">
    <text evidence="1">The sequence shown here is derived from an EMBL/GenBank/DDBJ whole genome shotgun (WGS) entry which is preliminary data.</text>
</comment>
<accession>A0ABS9JQK7</accession>
<keyword evidence="2" id="KW-1185">Reference proteome</keyword>
<protein>
    <submittedName>
        <fullName evidence="1">Uncharacterized protein</fullName>
    </submittedName>
</protein>
<sequence>MARLRAEVAEAVVARLRAEVAEAVVARLRAVVAEAVVARLRAVVGCPRSSLRPPGGAVTACAIAP</sequence>
<evidence type="ECO:0000313" key="2">
    <source>
        <dbReference type="Proteomes" id="UP001299012"/>
    </source>
</evidence>
<dbReference type="EMBL" id="JAKKZF010000179">
    <property type="protein sequence ID" value="MCG0067855.1"/>
    <property type="molecule type" value="Genomic_DNA"/>
</dbReference>
<gene>
    <name evidence="1" type="ORF">L0F81_32075</name>
</gene>
<evidence type="ECO:0000313" key="1">
    <source>
        <dbReference type="EMBL" id="MCG0067855.1"/>
    </source>
</evidence>
<dbReference type="Proteomes" id="UP001299012">
    <property type="component" value="Unassembled WGS sequence"/>
</dbReference>
<name>A0ABS9JQK7_9ACTN</name>
<reference evidence="1 2" key="1">
    <citation type="submission" date="2022-01" db="EMBL/GenBank/DDBJ databases">
        <title>Draft Genome Sequences of Seven Type Strains of the Genus Streptomyces.</title>
        <authorList>
            <person name="Aziz S."/>
            <person name="Coretto E."/>
            <person name="Chronakova A."/>
            <person name="Sproer C."/>
            <person name="Huber K."/>
            <person name="Nouioui I."/>
            <person name="Gross H."/>
        </authorList>
    </citation>
    <scope>NUCLEOTIDE SEQUENCE [LARGE SCALE GENOMIC DNA]</scope>
    <source>
        <strain evidence="1 2">DSM 41685</strain>
    </source>
</reference>
<proteinExistence type="predicted"/>
<dbReference type="RefSeq" id="WP_237482321.1">
    <property type="nucleotide sequence ID" value="NZ_JAKKZF010000179.1"/>
</dbReference>
<organism evidence="1 2">
    <name type="scientific">Streptomyces tricolor</name>
    <dbReference type="NCBI Taxonomy" id="68277"/>
    <lineage>
        <taxon>Bacteria</taxon>
        <taxon>Bacillati</taxon>
        <taxon>Actinomycetota</taxon>
        <taxon>Actinomycetes</taxon>
        <taxon>Kitasatosporales</taxon>
        <taxon>Streptomycetaceae</taxon>
        <taxon>Streptomyces</taxon>
        <taxon>Streptomyces violaceoruber group</taxon>
    </lineage>
</organism>